<organism evidence="6 7">
    <name type="scientific">Marasmiellus scandens</name>
    <dbReference type="NCBI Taxonomy" id="2682957"/>
    <lineage>
        <taxon>Eukaryota</taxon>
        <taxon>Fungi</taxon>
        <taxon>Dikarya</taxon>
        <taxon>Basidiomycota</taxon>
        <taxon>Agaricomycotina</taxon>
        <taxon>Agaricomycetes</taxon>
        <taxon>Agaricomycetidae</taxon>
        <taxon>Agaricales</taxon>
        <taxon>Marasmiineae</taxon>
        <taxon>Omphalotaceae</taxon>
        <taxon>Marasmiellus</taxon>
    </lineage>
</organism>
<dbReference type="InterPro" id="IPR036431">
    <property type="entry name" value="ARID_dom_sf"/>
</dbReference>
<evidence type="ECO:0000313" key="6">
    <source>
        <dbReference type="EMBL" id="KAK7450122.1"/>
    </source>
</evidence>
<keyword evidence="1" id="KW-0805">Transcription regulation</keyword>
<feature type="domain" description="ARID" evidence="5">
    <location>
        <begin position="267"/>
        <end position="364"/>
    </location>
</feature>
<dbReference type="SMART" id="SM00501">
    <property type="entry name" value="BRIGHT"/>
    <property type="match status" value="1"/>
</dbReference>
<feature type="region of interest" description="Disordered" evidence="4">
    <location>
        <begin position="236"/>
        <end position="261"/>
    </location>
</feature>
<gene>
    <name evidence="6" type="ORF">VKT23_013004</name>
</gene>
<evidence type="ECO:0000256" key="4">
    <source>
        <dbReference type="SAM" id="MobiDB-lite"/>
    </source>
</evidence>
<evidence type="ECO:0000256" key="2">
    <source>
        <dbReference type="ARBA" id="ARBA00023163"/>
    </source>
</evidence>
<keyword evidence="2" id="KW-0804">Transcription</keyword>
<dbReference type="InterPro" id="IPR001606">
    <property type="entry name" value="ARID_dom"/>
</dbReference>
<dbReference type="Gene3D" id="1.10.150.60">
    <property type="entry name" value="ARID DNA-binding domain"/>
    <property type="match status" value="2"/>
</dbReference>
<name>A0ABR1J6V8_9AGAR</name>
<protein>
    <recommendedName>
        <fullName evidence="5">ARID domain-containing protein</fullName>
    </recommendedName>
</protein>
<evidence type="ECO:0000256" key="3">
    <source>
        <dbReference type="ARBA" id="ARBA00023242"/>
    </source>
</evidence>
<dbReference type="SUPFAM" id="SSF46774">
    <property type="entry name" value="ARID-like"/>
    <property type="match status" value="2"/>
</dbReference>
<dbReference type="CDD" id="cd16100">
    <property type="entry name" value="ARID"/>
    <property type="match status" value="2"/>
</dbReference>
<keyword evidence="7" id="KW-1185">Reference proteome</keyword>
<feature type="region of interest" description="Disordered" evidence="4">
    <location>
        <begin position="1"/>
        <end position="69"/>
    </location>
</feature>
<evidence type="ECO:0000313" key="7">
    <source>
        <dbReference type="Proteomes" id="UP001498398"/>
    </source>
</evidence>
<dbReference type="PANTHER" id="PTHR13964">
    <property type="entry name" value="RBP-RELATED"/>
    <property type="match status" value="1"/>
</dbReference>
<feature type="compositionally biased region" description="Polar residues" evidence="4">
    <location>
        <begin position="238"/>
        <end position="261"/>
    </location>
</feature>
<feature type="region of interest" description="Disordered" evidence="4">
    <location>
        <begin position="400"/>
        <end position="445"/>
    </location>
</feature>
<feature type="compositionally biased region" description="Basic and acidic residues" evidence="4">
    <location>
        <begin position="33"/>
        <end position="67"/>
    </location>
</feature>
<accession>A0ABR1J6V8</accession>
<feature type="compositionally biased region" description="Polar residues" evidence="4">
    <location>
        <begin position="436"/>
        <end position="445"/>
    </location>
</feature>
<comment type="caution">
    <text evidence="6">The sequence shown here is derived from an EMBL/GenBank/DDBJ whole genome shotgun (WGS) entry which is preliminary data.</text>
</comment>
<dbReference type="PANTHER" id="PTHR13964:SF27">
    <property type="entry name" value="HAT-TRICK, ISOFORM D"/>
    <property type="match status" value="1"/>
</dbReference>
<evidence type="ECO:0000256" key="1">
    <source>
        <dbReference type="ARBA" id="ARBA00023015"/>
    </source>
</evidence>
<dbReference type="PROSITE" id="PS51011">
    <property type="entry name" value="ARID"/>
    <property type="match status" value="2"/>
</dbReference>
<feature type="domain" description="ARID" evidence="5">
    <location>
        <begin position="126"/>
        <end position="222"/>
    </location>
</feature>
<dbReference type="SMART" id="SM01014">
    <property type="entry name" value="ARID"/>
    <property type="match status" value="2"/>
</dbReference>
<dbReference type="InterPro" id="IPR051232">
    <property type="entry name" value="ARID/SWI1_ChromRemod"/>
</dbReference>
<keyword evidence="3" id="KW-0539">Nucleus</keyword>
<dbReference type="EMBL" id="JBANRG010000034">
    <property type="protein sequence ID" value="KAK7450122.1"/>
    <property type="molecule type" value="Genomic_DNA"/>
</dbReference>
<sequence>MSPTHEQPATKLKRKTTVTEPQESKRNVRPKYYQHDFEVDVKASESFSVKDEKLDPETVPKESDGSARTKNIATAPSHVQNASKSASAGSAIGANGIMYDGGLSHRDSSQPEDVTSPPMHVLNIPPLAKDRFLQSFKVWCQQKDIFIDQRLLDIDGHPIDLYSLHEHVIREGGLGSVQAKDLWAVISARMGFVRPPGDPSAIVKHLDYIYKEYLAAFDAVYIASLENKRKKLMRSARTDGNGTSLGDSSQSGGSAPQQTTPICSIPPLTQQRFNSSFEVWCQLKSISVDQQLLSIDDKLIDLYSLHKCVIQEGLGNVQAREMWDIIGAQMGLVQNDSLKSGSAVAKHLAHVYKEYLAPFDAVYIASWKHKHEKLTNSHSTQPARHQHYWFPAQLQDISDQGPSSKQLHDLPMEQSTQNNSGPADHSPETRPILTKYESTLKSPQC</sequence>
<dbReference type="Pfam" id="PF01388">
    <property type="entry name" value="ARID"/>
    <property type="match status" value="2"/>
</dbReference>
<evidence type="ECO:0000259" key="5">
    <source>
        <dbReference type="PROSITE" id="PS51011"/>
    </source>
</evidence>
<dbReference type="Proteomes" id="UP001498398">
    <property type="component" value="Unassembled WGS sequence"/>
</dbReference>
<reference evidence="6 7" key="1">
    <citation type="submission" date="2024-01" db="EMBL/GenBank/DDBJ databases">
        <title>A draft genome for the cacao thread blight pathogen Marasmiellus scandens.</title>
        <authorList>
            <person name="Baruah I.K."/>
            <person name="Leung J."/>
            <person name="Bukari Y."/>
            <person name="Amoako-Attah I."/>
            <person name="Meinhardt L.W."/>
            <person name="Bailey B.A."/>
            <person name="Cohen S.P."/>
        </authorList>
    </citation>
    <scope>NUCLEOTIDE SEQUENCE [LARGE SCALE GENOMIC DNA]</scope>
    <source>
        <strain evidence="6 7">GH-19</strain>
    </source>
</reference>
<proteinExistence type="predicted"/>